<protein>
    <submittedName>
        <fullName evidence="2">Uncharacterized protein LOC103520456</fullName>
    </submittedName>
</protein>
<dbReference type="RefSeq" id="XP_008483774.1">
    <property type="nucleotide sequence ID" value="XM_008485552.2"/>
</dbReference>
<sequence length="288" mass="33323">MENHEKSNPILKILKHTKFGITDSIVQGTNLLTYSSHLGSFIQSLKDIGVDNCVLPEKLVKYKVCKQNNFRPKNENIFDDVLLRPISSGDIECLEREIQDSDRVLMEKRKVLQSLRNDTSHIQDKVIPKAEAELKCHTRKIEIDLANFIELNVQLNTQYNVLNQSKHKLLEILTPESNEGNRGDSMYFTYDFESALFHLLQRMNTDFNVLCKYVNSTSHLDCNDGRLEFDIELLGNSLSALRSKLETTKAINHANEKREEKLHTIKRQLEKGSFKFNRLSELYDMSCD</sequence>
<dbReference type="Proteomes" id="UP000079169">
    <property type="component" value="Unplaced"/>
</dbReference>
<evidence type="ECO:0000313" key="2">
    <source>
        <dbReference type="RefSeq" id="XP_008483774.1"/>
    </source>
</evidence>
<organism evidence="1 2">
    <name type="scientific">Diaphorina citri</name>
    <name type="common">Asian citrus psyllid</name>
    <dbReference type="NCBI Taxonomy" id="121845"/>
    <lineage>
        <taxon>Eukaryota</taxon>
        <taxon>Metazoa</taxon>
        <taxon>Ecdysozoa</taxon>
        <taxon>Arthropoda</taxon>
        <taxon>Hexapoda</taxon>
        <taxon>Insecta</taxon>
        <taxon>Pterygota</taxon>
        <taxon>Neoptera</taxon>
        <taxon>Paraneoptera</taxon>
        <taxon>Hemiptera</taxon>
        <taxon>Sternorrhyncha</taxon>
        <taxon>Psylloidea</taxon>
        <taxon>Psyllidae</taxon>
        <taxon>Diaphorininae</taxon>
        <taxon>Diaphorina</taxon>
    </lineage>
</organism>
<dbReference type="KEGG" id="dci:103520456"/>
<evidence type="ECO:0000313" key="1">
    <source>
        <dbReference type="Proteomes" id="UP000079169"/>
    </source>
</evidence>
<keyword evidence="1" id="KW-1185">Reference proteome</keyword>
<proteinExistence type="predicted"/>
<gene>
    <name evidence="2" type="primary">LOC103520456</name>
</gene>
<accession>A0A1S3DKJ9</accession>
<dbReference type="GeneID" id="103520456"/>
<dbReference type="PaxDb" id="121845-A0A1S3DKJ9"/>
<reference evidence="2" key="1">
    <citation type="submission" date="2025-08" db="UniProtKB">
        <authorList>
            <consortium name="RefSeq"/>
        </authorList>
    </citation>
    <scope>IDENTIFICATION</scope>
</reference>
<name>A0A1S3DKJ9_DIACI</name>
<dbReference type="AlphaFoldDB" id="A0A1S3DKJ9"/>